<keyword evidence="2" id="KW-1185">Reference proteome</keyword>
<dbReference type="EMBL" id="SRLO01001281">
    <property type="protein sequence ID" value="TNN39425.1"/>
    <property type="molecule type" value="Genomic_DNA"/>
</dbReference>
<organism evidence="1 2">
    <name type="scientific">Liparis tanakae</name>
    <name type="common">Tanaka's snailfish</name>
    <dbReference type="NCBI Taxonomy" id="230148"/>
    <lineage>
        <taxon>Eukaryota</taxon>
        <taxon>Metazoa</taxon>
        <taxon>Chordata</taxon>
        <taxon>Craniata</taxon>
        <taxon>Vertebrata</taxon>
        <taxon>Euteleostomi</taxon>
        <taxon>Actinopterygii</taxon>
        <taxon>Neopterygii</taxon>
        <taxon>Teleostei</taxon>
        <taxon>Neoteleostei</taxon>
        <taxon>Acanthomorphata</taxon>
        <taxon>Eupercaria</taxon>
        <taxon>Perciformes</taxon>
        <taxon>Cottioidei</taxon>
        <taxon>Cottales</taxon>
        <taxon>Liparidae</taxon>
        <taxon>Liparis</taxon>
    </lineage>
</organism>
<sequence length="257" mass="27346">MGNVVLQIPTEGRLSAAPADAPVVHQEERLVVVVQAAGVTRGVLDGVPSGKTALQRHNRRVKGDVFFCGVDVQPTRHCFCPSFYTSNTPQGAKPTAITFFLETAGAAAPWSLTASPTQRATPSFRPPVRIQAPGGRLTLQVSADPRGHCGFSPVLCAALTSPFLRTSLTHVLIFSWPSPPTNDTTKLGNGRPHSPKASVGYSEECCPLSHWVTMAAPKKSPVATEPIYKHQSPAPVTLANVIKNGSTRLQVRCPEGT</sequence>
<evidence type="ECO:0000313" key="1">
    <source>
        <dbReference type="EMBL" id="TNN39425.1"/>
    </source>
</evidence>
<dbReference type="AlphaFoldDB" id="A0A4Z2FEW4"/>
<proteinExistence type="predicted"/>
<protein>
    <submittedName>
        <fullName evidence="1">Uncharacterized protein</fullName>
    </submittedName>
</protein>
<name>A0A4Z2FEW4_9TELE</name>
<evidence type="ECO:0000313" key="2">
    <source>
        <dbReference type="Proteomes" id="UP000314294"/>
    </source>
</evidence>
<dbReference type="Proteomes" id="UP000314294">
    <property type="component" value="Unassembled WGS sequence"/>
</dbReference>
<accession>A0A4Z2FEW4</accession>
<comment type="caution">
    <text evidence="1">The sequence shown here is derived from an EMBL/GenBank/DDBJ whole genome shotgun (WGS) entry which is preliminary data.</text>
</comment>
<gene>
    <name evidence="1" type="ORF">EYF80_050404</name>
</gene>
<reference evidence="1 2" key="1">
    <citation type="submission" date="2019-03" db="EMBL/GenBank/DDBJ databases">
        <title>First draft genome of Liparis tanakae, snailfish: a comprehensive survey of snailfish specific genes.</title>
        <authorList>
            <person name="Kim W."/>
            <person name="Song I."/>
            <person name="Jeong J.-H."/>
            <person name="Kim D."/>
            <person name="Kim S."/>
            <person name="Ryu S."/>
            <person name="Song J.Y."/>
            <person name="Lee S.K."/>
        </authorList>
    </citation>
    <scope>NUCLEOTIDE SEQUENCE [LARGE SCALE GENOMIC DNA]</scope>
    <source>
        <tissue evidence="1">Muscle</tissue>
    </source>
</reference>